<dbReference type="Proteomes" id="UP000265520">
    <property type="component" value="Unassembled WGS sequence"/>
</dbReference>
<dbReference type="AlphaFoldDB" id="A0A392PKS1"/>
<organism evidence="1 2">
    <name type="scientific">Trifolium medium</name>
    <dbReference type="NCBI Taxonomy" id="97028"/>
    <lineage>
        <taxon>Eukaryota</taxon>
        <taxon>Viridiplantae</taxon>
        <taxon>Streptophyta</taxon>
        <taxon>Embryophyta</taxon>
        <taxon>Tracheophyta</taxon>
        <taxon>Spermatophyta</taxon>
        <taxon>Magnoliopsida</taxon>
        <taxon>eudicotyledons</taxon>
        <taxon>Gunneridae</taxon>
        <taxon>Pentapetalae</taxon>
        <taxon>rosids</taxon>
        <taxon>fabids</taxon>
        <taxon>Fabales</taxon>
        <taxon>Fabaceae</taxon>
        <taxon>Papilionoideae</taxon>
        <taxon>50 kb inversion clade</taxon>
        <taxon>NPAAA clade</taxon>
        <taxon>Hologalegina</taxon>
        <taxon>IRL clade</taxon>
        <taxon>Trifolieae</taxon>
        <taxon>Trifolium</taxon>
    </lineage>
</organism>
<dbReference type="EMBL" id="LXQA010085098">
    <property type="protein sequence ID" value="MCI12668.1"/>
    <property type="molecule type" value="Genomic_DNA"/>
</dbReference>
<evidence type="ECO:0000313" key="2">
    <source>
        <dbReference type="Proteomes" id="UP000265520"/>
    </source>
</evidence>
<reference evidence="1 2" key="1">
    <citation type="journal article" date="2018" name="Front. Plant Sci.">
        <title>Red Clover (Trifolium pratense) and Zigzag Clover (T. medium) - A Picture of Genomic Similarities and Differences.</title>
        <authorList>
            <person name="Dluhosova J."/>
            <person name="Istvanek J."/>
            <person name="Nedelnik J."/>
            <person name="Repkova J."/>
        </authorList>
    </citation>
    <scope>NUCLEOTIDE SEQUENCE [LARGE SCALE GENOMIC DNA]</scope>
    <source>
        <strain evidence="2">cv. 10/8</strain>
        <tissue evidence="1">Leaf</tissue>
    </source>
</reference>
<sequence length="52" mass="5916">MVPFEREILKTENAAEDHIRQFMPKLAETDVDNGSPKSVYREHAPFSVAEIA</sequence>
<proteinExistence type="predicted"/>
<accession>A0A392PKS1</accession>
<evidence type="ECO:0000313" key="1">
    <source>
        <dbReference type="EMBL" id="MCI12668.1"/>
    </source>
</evidence>
<name>A0A392PKS1_9FABA</name>
<comment type="caution">
    <text evidence="1">The sequence shown here is derived from an EMBL/GenBank/DDBJ whole genome shotgun (WGS) entry which is preliminary data.</text>
</comment>
<keyword evidence="2" id="KW-1185">Reference proteome</keyword>
<protein>
    <submittedName>
        <fullName evidence="1">Uncharacterized protein</fullName>
    </submittedName>
</protein>